<dbReference type="RefSeq" id="WP_169659876.1">
    <property type="nucleotide sequence ID" value="NZ_JABANE010000108.1"/>
</dbReference>
<gene>
    <name evidence="1" type="ORF">HHU12_27130</name>
</gene>
<evidence type="ECO:0008006" key="3">
    <source>
        <dbReference type="Google" id="ProtNLM"/>
    </source>
</evidence>
<evidence type="ECO:0000313" key="2">
    <source>
        <dbReference type="Proteomes" id="UP000576082"/>
    </source>
</evidence>
<evidence type="ECO:0000313" key="1">
    <source>
        <dbReference type="EMBL" id="NME71668.1"/>
    </source>
</evidence>
<protein>
    <recommendedName>
        <fullName evidence="3">Spore coat protein CotH</fullName>
    </recommendedName>
</protein>
<comment type="caution">
    <text evidence="1">The sequence shown here is derived from an EMBL/GenBank/DDBJ whole genome shotgun (WGS) entry which is preliminary data.</text>
</comment>
<proteinExistence type="predicted"/>
<dbReference type="Pfam" id="PF08757">
    <property type="entry name" value="CotH"/>
    <property type="match status" value="1"/>
</dbReference>
<dbReference type="EMBL" id="JABANE010000108">
    <property type="protein sequence ID" value="NME71668.1"/>
    <property type="molecule type" value="Genomic_DNA"/>
</dbReference>
<dbReference type="InterPro" id="IPR014867">
    <property type="entry name" value="Spore_coat_CotH_CotH2/3/7"/>
</dbReference>
<sequence length="501" mass="58763">MNKNHFIIALLMLCLGCTSEESSVNQEINASPQLKSIYFDRTHNEALPVNVNFQQQGDKFLAKVNRNVSRKVLIPTFEVEGEKVLLGGSEIQSGVSPANFTTTQTLEVTSEGFESKSYDIEVVRFTNLPIVDIRTQNSQPIDQKEDYVKATISMFSDVHEEYNFTDLTGGIRGRGNSTWYFHEKKPYQLKFDEKQSMFGLPKDKKWIFLAEQSDKTLLRNRLAFEMGRISTLPYTPKGEMAEVFLNDQYIGTYHICQKVEESSNRVDLKDDGWLMEIDQLDRIDEGDTYFSTNTFYINIKDPDTDFNSESYTHVRDHINDFENALMGEDFRDTEKGYRKYVDMTTFADWFLINEILRNPDARNWSSIYLTYIRGEKITMGPLWDFDLALGNSTYDDYVHGNTSGFWVRDNPWIDRMLDDPEFAKVVRERLNYYKSELPNLLQFIDDNASYLQYAQVENDKKWDVIGVYHWPNLFVYDTYEEEVNHIKRFMSERLEWLDENL</sequence>
<accession>A0A7X9XCE6</accession>
<keyword evidence="2" id="KW-1185">Reference proteome</keyword>
<organism evidence="1 2">
    <name type="scientific">Flammeovirga aprica JL-4</name>
    <dbReference type="NCBI Taxonomy" id="694437"/>
    <lineage>
        <taxon>Bacteria</taxon>
        <taxon>Pseudomonadati</taxon>
        <taxon>Bacteroidota</taxon>
        <taxon>Cytophagia</taxon>
        <taxon>Cytophagales</taxon>
        <taxon>Flammeovirgaceae</taxon>
        <taxon>Flammeovirga</taxon>
    </lineage>
</organism>
<dbReference type="Proteomes" id="UP000576082">
    <property type="component" value="Unassembled WGS sequence"/>
</dbReference>
<name>A0A7X9XCE6_9BACT</name>
<dbReference type="AlphaFoldDB" id="A0A7X9XCE6"/>
<reference evidence="1 2" key="1">
    <citation type="submission" date="2020-04" db="EMBL/GenBank/DDBJ databases">
        <title>Flammeovirga sp. SR4, a novel species isolated from seawater.</title>
        <authorList>
            <person name="Wang X."/>
        </authorList>
    </citation>
    <scope>NUCLEOTIDE SEQUENCE [LARGE SCALE GENOMIC DNA]</scope>
    <source>
        <strain evidence="1 2">ATCC 23126</strain>
    </source>
</reference>